<feature type="transmembrane region" description="Helical" evidence="1">
    <location>
        <begin position="54"/>
        <end position="70"/>
    </location>
</feature>
<dbReference type="STRING" id="582692.SAMN05720606_112178"/>
<name>A0A1G5JYY2_9BACL</name>
<evidence type="ECO:0000313" key="2">
    <source>
        <dbReference type="EMBL" id="SCY93526.1"/>
    </source>
</evidence>
<keyword evidence="1" id="KW-0812">Transmembrane</keyword>
<feature type="transmembrane region" description="Helical" evidence="1">
    <location>
        <begin position="148"/>
        <end position="170"/>
    </location>
</feature>
<protein>
    <submittedName>
        <fullName evidence="2">Uncharacterized protein</fullName>
    </submittedName>
</protein>
<sequence>MNTEYNFKNRNDSIQEDRLRYKRTLEDEIDWKIIDQLHNATLNFSTKSLEIKKMFLVFIGILIPAILKLSNDTMNWSIVIIMYLSILSFWLIDSYTYYYQEKLRGLMDNRFINISKRNERELIIKENIKSGFTIEPNRVKKVSKVKSIFNASHLIYFIMLILNIIFHLLYWKGFF</sequence>
<gene>
    <name evidence="2" type="ORF">SAMN05720606_112178</name>
</gene>
<keyword evidence="3" id="KW-1185">Reference proteome</keyword>
<reference evidence="3" key="1">
    <citation type="submission" date="2016-10" db="EMBL/GenBank/DDBJ databases">
        <authorList>
            <person name="Varghese N."/>
            <person name="Submissions S."/>
        </authorList>
    </citation>
    <scope>NUCLEOTIDE SEQUENCE [LARGE SCALE GENOMIC DNA]</scope>
    <source>
        <strain evidence="3">BL9</strain>
    </source>
</reference>
<dbReference type="RefSeq" id="WP_090922625.1">
    <property type="nucleotide sequence ID" value="NZ_FMVM01000012.1"/>
</dbReference>
<dbReference type="AlphaFoldDB" id="A0A1G5JYY2"/>
<dbReference type="EMBL" id="FMVM01000012">
    <property type="protein sequence ID" value="SCY93526.1"/>
    <property type="molecule type" value="Genomic_DNA"/>
</dbReference>
<evidence type="ECO:0000256" key="1">
    <source>
        <dbReference type="SAM" id="Phobius"/>
    </source>
</evidence>
<proteinExistence type="predicted"/>
<keyword evidence="1" id="KW-0472">Membrane</keyword>
<accession>A0A1G5JYY2</accession>
<feature type="transmembrane region" description="Helical" evidence="1">
    <location>
        <begin position="76"/>
        <end position="98"/>
    </location>
</feature>
<dbReference type="Proteomes" id="UP000198538">
    <property type="component" value="Unassembled WGS sequence"/>
</dbReference>
<organism evidence="2 3">
    <name type="scientific">Paenibacillus polysaccharolyticus</name>
    <dbReference type="NCBI Taxonomy" id="582692"/>
    <lineage>
        <taxon>Bacteria</taxon>
        <taxon>Bacillati</taxon>
        <taxon>Bacillota</taxon>
        <taxon>Bacilli</taxon>
        <taxon>Bacillales</taxon>
        <taxon>Paenibacillaceae</taxon>
        <taxon>Paenibacillus</taxon>
    </lineage>
</organism>
<keyword evidence="1" id="KW-1133">Transmembrane helix</keyword>
<evidence type="ECO:0000313" key="3">
    <source>
        <dbReference type="Proteomes" id="UP000198538"/>
    </source>
</evidence>